<evidence type="ECO:0000256" key="7">
    <source>
        <dbReference type="ARBA" id="ARBA00022679"/>
    </source>
</evidence>
<dbReference type="PANTHER" id="PTHR14269">
    <property type="entry name" value="CDP-DIACYLGLYCEROL--GLYCEROL-3-PHOSPHATE 3-PHOSPHATIDYLTRANSFERASE-RELATED"/>
    <property type="match status" value="1"/>
</dbReference>
<keyword evidence="11 16" id="KW-0472">Membrane</keyword>
<evidence type="ECO:0000256" key="10">
    <source>
        <dbReference type="ARBA" id="ARBA00023098"/>
    </source>
</evidence>
<gene>
    <name evidence="17" type="primary">pssA</name>
    <name evidence="17" type="ORF">IAA93_03420</name>
</gene>
<dbReference type="InterPro" id="IPR043130">
    <property type="entry name" value="CDP-OH_PTrfase_TM_dom"/>
</dbReference>
<comment type="similarity">
    <text evidence="3 15">Belongs to the CDP-alcohol phosphatidyltransferase class-I family.</text>
</comment>
<dbReference type="GO" id="GO:0012505">
    <property type="term" value="C:endomembrane system"/>
    <property type="evidence" value="ECO:0007669"/>
    <property type="project" value="UniProtKB-SubCell"/>
</dbReference>
<evidence type="ECO:0000256" key="13">
    <source>
        <dbReference type="ARBA" id="ARBA00023264"/>
    </source>
</evidence>
<keyword evidence="8 16" id="KW-0812">Transmembrane</keyword>
<feature type="transmembrane region" description="Helical" evidence="16">
    <location>
        <begin position="74"/>
        <end position="93"/>
    </location>
</feature>
<comment type="caution">
    <text evidence="17">The sequence shown here is derived from an EMBL/GenBank/DDBJ whole genome shotgun (WGS) entry which is preliminary data.</text>
</comment>
<evidence type="ECO:0000256" key="6">
    <source>
        <dbReference type="ARBA" id="ARBA00022516"/>
    </source>
</evidence>
<evidence type="ECO:0000256" key="4">
    <source>
        <dbReference type="ARBA" id="ARBA00013174"/>
    </source>
</evidence>
<dbReference type="GO" id="GO:0008654">
    <property type="term" value="P:phospholipid biosynthetic process"/>
    <property type="evidence" value="ECO:0007669"/>
    <property type="project" value="UniProtKB-KW"/>
</dbReference>
<evidence type="ECO:0000256" key="11">
    <source>
        <dbReference type="ARBA" id="ARBA00023136"/>
    </source>
</evidence>
<feature type="transmembrane region" description="Helical" evidence="16">
    <location>
        <begin position="99"/>
        <end position="120"/>
    </location>
</feature>
<evidence type="ECO:0000256" key="3">
    <source>
        <dbReference type="ARBA" id="ARBA00010441"/>
    </source>
</evidence>
<dbReference type="PANTHER" id="PTHR14269:SF61">
    <property type="entry name" value="CDP-DIACYLGLYCEROL--SERINE O-PHOSPHATIDYLTRANSFERASE"/>
    <property type="match status" value="1"/>
</dbReference>
<dbReference type="AlphaFoldDB" id="A0A9D2ZU24"/>
<comment type="subcellular location">
    <subcellularLocation>
        <location evidence="2">Endomembrane system</location>
        <topology evidence="2">Multi-pass membrane protein</topology>
    </subcellularLocation>
</comment>
<proteinExistence type="inferred from homology"/>
<name>A0A9D2ZU24_9BACT</name>
<dbReference type="PROSITE" id="PS00379">
    <property type="entry name" value="CDP_ALCOHOL_P_TRANSF"/>
    <property type="match status" value="1"/>
</dbReference>
<dbReference type="InterPro" id="IPR000462">
    <property type="entry name" value="CDP-OH_P_trans"/>
</dbReference>
<evidence type="ECO:0000313" key="18">
    <source>
        <dbReference type="Proteomes" id="UP000787625"/>
    </source>
</evidence>
<dbReference type="EMBL" id="DWUP01000069">
    <property type="protein sequence ID" value="HJD52763.1"/>
    <property type="molecule type" value="Genomic_DNA"/>
</dbReference>
<evidence type="ECO:0000256" key="16">
    <source>
        <dbReference type="SAM" id="Phobius"/>
    </source>
</evidence>
<accession>A0A9D2ZU24</accession>
<sequence>MDKIRLFTLPNLLTSLNLLCGCMACIWALYGSYETVLVLVIASAVFDFFDGLVARAMHIKSRIGLELDSLADDISFGLVPSMVVFSLLGSYDYSCIPEWAGIMLPYTAFAIAIFSALRLAKFNIDERQTTSFIGLPTPANTLLWVALAAGCEAWLKMLSPVWLIAGVAISSFLLVCELPMFSLKLKTMGWHDNRVRYIFVITSLIIIALTGVKGIALAIIWYILISLLLFIKQRNHVSY</sequence>
<evidence type="ECO:0000256" key="2">
    <source>
        <dbReference type="ARBA" id="ARBA00004127"/>
    </source>
</evidence>
<keyword evidence="12" id="KW-0594">Phospholipid biosynthesis</keyword>
<feature type="transmembrane region" description="Helical" evidence="16">
    <location>
        <begin position="161"/>
        <end position="185"/>
    </location>
</feature>
<keyword evidence="6" id="KW-0444">Lipid biosynthesis</keyword>
<dbReference type="PROSITE" id="PS51257">
    <property type="entry name" value="PROKAR_LIPOPROTEIN"/>
    <property type="match status" value="1"/>
</dbReference>
<dbReference type="GO" id="GO:0003882">
    <property type="term" value="F:CDP-diacylglycerol-serine O-phosphatidyltransferase activity"/>
    <property type="evidence" value="ECO:0007669"/>
    <property type="project" value="UniProtKB-EC"/>
</dbReference>
<dbReference type="InterPro" id="IPR048254">
    <property type="entry name" value="CDP_ALCOHOL_P_TRANSF_CS"/>
</dbReference>
<keyword evidence="7 15" id="KW-0808">Transferase</keyword>
<evidence type="ECO:0000256" key="5">
    <source>
        <dbReference type="ARBA" id="ARBA00017171"/>
    </source>
</evidence>
<reference evidence="17" key="2">
    <citation type="submission" date="2021-04" db="EMBL/GenBank/DDBJ databases">
        <authorList>
            <person name="Gilroy R."/>
        </authorList>
    </citation>
    <scope>NUCLEOTIDE SEQUENCE</scope>
    <source>
        <strain evidence="17">MalCec1-1739</strain>
    </source>
</reference>
<dbReference type="Pfam" id="PF01066">
    <property type="entry name" value="CDP-OH_P_transf"/>
    <property type="match status" value="1"/>
</dbReference>
<reference evidence="17" key="1">
    <citation type="journal article" date="2021" name="PeerJ">
        <title>Extensive microbial diversity within the chicken gut microbiome revealed by metagenomics and culture.</title>
        <authorList>
            <person name="Gilroy R."/>
            <person name="Ravi A."/>
            <person name="Getino M."/>
            <person name="Pursley I."/>
            <person name="Horton D.L."/>
            <person name="Alikhan N.F."/>
            <person name="Baker D."/>
            <person name="Gharbi K."/>
            <person name="Hall N."/>
            <person name="Watson M."/>
            <person name="Adriaenssens E.M."/>
            <person name="Foster-Nyarko E."/>
            <person name="Jarju S."/>
            <person name="Secka A."/>
            <person name="Antonio M."/>
            <person name="Oren A."/>
            <person name="Chaudhuri R.R."/>
            <person name="La Ragione R."/>
            <person name="Hildebrand F."/>
            <person name="Pallen M.J."/>
        </authorList>
    </citation>
    <scope>NUCLEOTIDE SEQUENCE</scope>
    <source>
        <strain evidence="17">MalCec1-1739</strain>
    </source>
</reference>
<dbReference type="NCBIfam" id="TIGR00473">
    <property type="entry name" value="pssA"/>
    <property type="match status" value="1"/>
</dbReference>
<evidence type="ECO:0000256" key="14">
    <source>
        <dbReference type="ARBA" id="ARBA00032361"/>
    </source>
</evidence>
<protein>
    <recommendedName>
        <fullName evidence="5">CDP-diacylglycerol--serine O-phosphatidyltransferase</fullName>
        <ecNumber evidence="4">2.7.8.8</ecNumber>
    </recommendedName>
    <alternativeName>
        <fullName evidence="14">Phosphatidylserine synthase</fullName>
    </alternativeName>
</protein>
<organism evidence="17 18">
    <name type="scientific">Candidatus Avibacteroides avistercoris</name>
    <dbReference type="NCBI Taxonomy" id="2840690"/>
    <lineage>
        <taxon>Bacteria</taxon>
        <taxon>Pseudomonadati</taxon>
        <taxon>Bacteroidota</taxon>
        <taxon>Bacteroidia</taxon>
        <taxon>Bacteroidales</taxon>
        <taxon>Bacteroidaceae</taxon>
        <taxon>Bacteroidaceae incertae sedis</taxon>
        <taxon>Candidatus Avibacteroides</taxon>
    </lineage>
</organism>
<feature type="transmembrane region" description="Helical" evidence="16">
    <location>
        <begin position="36"/>
        <end position="53"/>
    </location>
</feature>
<dbReference type="InterPro" id="IPR050324">
    <property type="entry name" value="CDP-alcohol_PTase-I"/>
</dbReference>
<comment type="catalytic activity">
    <reaction evidence="1">
        <text>a CDP-1,2-diacyl-sn-glycerol + L-serine = a 1,2-diacyl-sn-glycero-3-phospho-L-serine + CMP + H(+)</text>
        <dbReference type="Rhea" id="RHEA:16913"/>
        <dbReference type="ChEBI" id="CHEBI:15378"/>
        <dbReference type="ChEBI" id="CHEBI:33384"/>
        <dbReference type="ChEBI" id="CHEBI:57262"/>
        <dbReference type="ChEBI" id="CHEBI:58332"/>
        <dbReference type="ChEBI" id="CHEBI:60377"/>
        <dbReference type="EC" id="2.7.8.8"/>
    </reaction>
</comment>
<evidence type="ECO:0000256" key="12">
    <source>
        <dbReference type="ARBA" id="ARBA00023209"/>
    </source>
</evidence>
<dbReference type="EC" id="2.7.8.8" evidence="4"/>
<dbReference type="Gene3D" id="1.20.120.1760">
    <property type="match status" value="1"/>
</dbReference>
<keyword evidence="9 16" id="KW-1133">Transmembrane helix</keyword>
<keyword evidence="10" id="KW-0443">Lipid metabolism</keyword>
<evidence type="ECO:0000256" key="1">
    <source>
        <dbReference type="ARBA" id="ARBA00000287"/>
    </source>
</evidence>
<evidence type="ECO:0000313" key="17">
    <source>
        <dbReference type="EMBL" id="HJD52763.1"/>
    </source>
</evidence>
<dbReference type="GO" id="GO:0016020">
    <property type="term" value="C:membrane"/>
    <property type="evidence" value="ECO:0007669"/>
    <property type="project" value="InterPro"/>
</dbReference>
<feature type="transmembrane region" description="Helical" evidence="16">
    <location>
        <begin position="197"/>
        <end position="230"/>
    </location>
</feature>
<dbReference type="Proteomes" id="UP000787625">
    <property type="component" value="Unassembled WGS sequence"/>
</dbReference>
<keyword evidence="13" id="KW-1208">Phospholipid metabolism</keyword>
<evidence type="ECO:0000256" key="9">
    <source>
        <dbReference type="ARBA" id="ARBA00022989"/>
    </source>
</evidence>
<evidence type="ECO:0000256" key="8">
    <source>
        <dbReference type="ARBA" id="ARBA00022692"/>
    </source>
</evidence>
<dbReference type="InterPro" id="IPR004533">
    <property type="entry name" value="CDP-diaglyc--ser_O-PTrfase"/>
</dbReference>
<evidence type="ECO:0000256" key="15">
    <source>
        <dbReference type="RuleBase" id="RU003750"/>
    </source>
</evidence>
<feature type="transmembrane region" description="Helical" evidence="16">
    <location>
        <begin position="12"/>
        <end position="30"/>
    </location>
</feature>